<dbReference type="EMBL" id="CP022530">
    <property type="protein sequence ID" value="ASP38785.1"/>
    <property type="molecule type" value="Genomic_DNA"/>
</dbReference>
<sequence length="85" mass="9479">MYARVSCGYAASTFPSAGEARHAFLAGLPVFPWGGSLNGLEISESVLGSQSIEVWIVGEYVFSRRECERKEDINCKSIAWKRYLE</sequence>
<dbReference type="KEGG" id="bsan:CHH28_08870"/>
<gene>
    <name evidence="1" type="ORF">CHH28_08870</name>
</gene>
<evidence type="ECO:0000313" key="2">
    <source>
        <dbReference type="Proteomes" id="UP000202440"/>
    </source>
</evidence>
<protein>
    <submittedName>
        <fullName evidence="1">Uncharacterized protein</fullName>
    </submittedName>
</protein>
<name>A0A222FIB3_9GAMM</name>
<proteinExistence type="predicted"/>
<keyword evidence="2" id="KW-1185">Reference proteome</keyword>
<dbReference type="Proteomes" id="UP000202440">
    <property type="component" value="Chromosome"/>
</dbReference>
<dbReference type="AlphaFoldDB" id="A0A222FIB3"/>
<accession>A0A222FIB3</accession>
<evidence type="ECO:0000313" key="1">
    <source>
        <dbReference type="EMBL" id="ASP38785.1"/>
    </source>
</evidence>
<organism evidence="1 2">
    <name type="scientific">Bacterioplanes sanyensis</name>
    <dbReference type="NCBI Taxonomy" id="1249553"/>
    <lineage>
        <taxon>Bacteria</taxon>
        <taxon>Pseudomonadati</taxon>
        <taxon>Pseudomonadota</taxon>
        <taxon>Gammaproteobacteria</taxon>
        <taxon>Oceanospirillales</taxon>
        <taxon>Oceanospirillaceae</taxon>
        <taxon>Bacterioplanes</taxon>
    </lineage>
</organism>
<reference evidence="1 2" key="1">
    <citation type="submission" date="2017-07" db="EMBL/GenBank/DDBJ databases">
        <title>Annotated genome sequence of Bacterioplanes sanyensis isolated from Red Sea.</title>
        <authorList>
            <person name="Rehman Z.U."/>
        </authorList>
    </citation>
    <scope>NUCLEOTIDE SEQUENCE [LARGE SCALE GENOMIC DNA]</scope>
    <source>
        <strain evidence="1 2">NV9</strain>
    </source>
</reference>